<dbReference type="PROSITE" id="PS51257">
    <property type="entry name" value="PROKAR_LIPOPROTEIN"/>
    <property type="match status" value="1"/>
</dbReference>
<gene>
    <name evidence="2" type="ORF">HPBE_LOCUS9866</name>
</gene>
<feature type="compositionally biased region" description="Polar residues" evidence="1">
    <location>
        <begin position="75"/>
        <end position="101"/>
    </location>
</feature>
<name>A0A183FQ81_HELPZ</name>
<feature type="region of interest" description="Disordered" evidence="1">
    <location>
        <begin position="72"/>
        <end position="106"/>
    </location>
</feature>
<keyword evidence="3" id="KW-1185">Reference proteome</keyword>
<dbReference type="AlphaFoldDB" id="A0A183FQ81"/>
<evidence type="ECO:0000313" key="2">
    <source>
        <dbReference type="EMBL" id="VDO82567.1"/>
    </source>
</evidence>
<evidence type="ECO:0000256" key="1">
    <source>
        <dbReference type="SAM" id="MobiDB-lite"/>
    </source>
</evidence>
<dbReference type="Proteomes" id="UP000050761">
    <property type="component" value="Unassembled WGS sequence"/>
</dbReference>
<dbReference type="WBParaSite" id="HPBE_0000986501-mRNA-1">
    <property type="protein sequence ID" value="HPBE_0000986501-mRNA-1"/>
    <property type="gene ID" value="HPBE_0000986501"/>
</dbReference>
<evidence type="ECO:0000313" key="3">
    <source>
        <dbReference type="Proteomes" id="UP000050761"/>
    </source>
</evidence>
<sequence>MNRRTHYIHLFTTASCAENICIPGAKRPQPAVVWRHQLTHQSTSTADLVVTDVIADGGRSESVATYKKEVRDKSTVTTPSLDSEVQPTKATMQDQTTSTYQSPVHSPLPPLVVLEDAPDTDVSLPDFREQFSDIESSSIEDLLAIDTRPSSSNRKSVTFSDHVDVESISPDIRKKSPSPDSYNFTVKPILKKEDKQAESMRRLLEYAAQRLYRDLLMLVEERDRAMHALELTPEDEENVLTPQTSVFQRVWLKLKDMALDDAAASFVYGVRSSSQLTLNVKRRFNSIMKETYPMRRKSNCEMMLTNEFSTKASQIHEQLRRHDSLEEDRRSTEDLLKAVSRIIENREKLAC</sequence>
<accession>A0A3P7ZET5</accession>
<reference evidence="2 3" key="1">
    <citation type="submission" date="2018-11" db="EMBL/GenBank/DDBJ databases">
        <authorList>
            <consortium name="Pathogen Informatics"/>
        </authorList>
    </citation>
    <scope>NUCLEOTIDE SEQUENCE [LARGE SCALE GENOMIC DNA]</scope>
</reference>
<reference evidence="4" key="2">
    <citation type="submission" date="2019-09" db="UniProtKB">
        <authorList>
            <consortium name="WormBaseParasite"/>
        </authorList>
    </citation>
    <scope>IDENTIFICATION</scope>
</reference>
<organism evidence="3 4">
    <name type="scientific">Heligmosomoides polygyrus</name>
    <name type="common">Parasitic roundworm</name>
    <dbReference type="NCBI Taxonomy" id="6339"/>
    <lineage>
        <taxon>Eukaryota</taxon>
        <taxon>Metazoa</taxon>
        <taxon>Ecdysozoa</taxon>
        <taxon>Nematoda</taxon>
        <taxon>Chromadorea</taxon>
        <taxon>Rhabditida</taxon>
        <taxon>Rhabditina</taxon>
        <taxon>Rhabditomorpha</taxon>
        <taxon>Strongyloidea</taxon>
        <taxon>Heligmosomidae</taxon>
        <taxon>Heligmosomoides</taxon>
    </lineage>
</organism>
<dbReference type="OrthoDB" id="5831400at2759"/>
<dbReference type="EMBL" id="UZAH01026573">
    <property type="protein sequence ID" value="VDO82567.1"/>
    <property type="molecule type" value="Genomic_DNA"/>
</dbReference>
<accession>A0A183FQ81</accession>
<protein>
    <submittedName>
        <fullName evidence="4">Death domain-containing protein</fullName>
    </submittedName>
</protein>
<proteinExistence type="predicted"/>
<evidence type="ECO:0000313" key="4">
    <source>
        <dbReference type="WBParaSite" id="HPBE_0000986501-mRNA-1"/>
    </source>
</evidence>